<organism evidence="1 2">
    <name type="scientific">Bombus vosnesenskii</name>
    <dbReference type="NCBI Taxonomy" id="207650"/>
    <lineage>
        <taxon>Eukaryota</taxon>
        <taxon>Metazoa</taxon>
        <taxon>Ecdysozoa</taxon>
        <taxon>Arthropoda</taxon>
        <taxon>Hexapoda</taxon>
        <taxon>Insecta</taxon>
        <taxon>Pterygota</taxon>
        <taxon>Neoptera</taxon>
        <taxon>Endopterygota</taxon>
        <taxon>Hymenoptera</taxon>
        <taxon>Apocrita</taxon>
        <taxon>Aculeata</taxon>
        <taxon>Apoidea</taxon>
        <taxon>Anthophila</taxon>
        <taxon>Apidae</taxon>
        <taxon>Bombus</taxon>
        <taxon>Pyrobombus</taxon>
    </lineage>
</organism>
<dbReference type="Proteomes" id="UP000504631">
    <property type="component" value="Unplaced"/>
</dbReference>
<reference evidence="2" key="1">
    <citation type="submission" date="2025-08" db="UniProtKB">
        <authorList>
            <consortium name="RefSeq"/>
        </authorList>
    </citation>
    <scope>IDENTIFICATION</scope>
    <source>
        <tissue evidence="2">Muscle</tissue>
    </source>
</reference>
<gene>
    <name evidence="2" type="primary">LOC117237819</name>
</gene>
<dbReference type="AlphaFoldDB" id="A0A6J3KY37"/>
<proteinExistence type="predicted"/>
<sequence>MVKDPLHPFEKIEIWQFLHALLEVSWHLYTKHDDDKVEEMNGKIAGGLHKFLKNYIYPHAGNHVGSLCRENQDLLPIYCVFELYQQIGYPVSAKDLLRATCVLKHRADPMLSSTTAEAVENFPDGINSVTIGEKVSYLLKLDEIFSSPDRTINISRRNANNLCSNNGLLVFTQLGTRKMIEIMMLICPGIKDASSGVIINMDYKVYYRNSNFDIFDTNKIQ</sequence>
<dbReference type="RefSeq" id="XP_033358070.1">
    <property type="nucleotide sequence ID" value="XM_033502179.1"/>
</dbReference>
<protein>
    <submittedName>
        <fullName evidence="2">Uncharacterized protein LOC117237819</fullName>
    </submittedName>
</protein>
<name>A0A6J3KY37_9HYME</name>
<evidence type="ECO:0000313" key="1">
    <source>
        <dbReference type="Proteomes" id="UP000504631"/>
    </source>
</evidence>
<accession>A0A6J3KY37</accession>
<dbReference type="GeneID" id="117237819"/>
<dbReference type="KEGG" id="bvk:117237819"/>
<evidence type="ECO:0000313" key="2">
    <source>
        <dbReference type="RefSeq" id="XP_033358070.1"/>
    </source>
</evidence>
<keyword evidence="1" id="KW-1185">Reference proteome</keyword>